<evidence type="ECO:0000313" key="11">
    <source>
        <dbReference type="Ensembl" id="ENSECRP00000032639.1"/>
    </source>
</evidence>
<dbReference type="Pfam" id="PF13465">
    <property type="entry name" value="zf-H2C2_2"/>
    <property type="match status" value="1"/>
</dbReference>
<evidence type="ECO:0000256" key="4">
    <source>
        <dbReference type="ARBA" id="ARBA00022737"/>
    </source>
</evidence>
<reference evidence="11" key="1">
    <citation type="submission" date="2021-06" db="EMBL/GenBank/DDBJ databases">
        <authorList>
            <consortium name="Wellcome Sanger Institute Data Sharing"/>
        </authorList>
    </citation>
    <scope>NUCLEOTIDE SEQUENCE [LARGE SCALE GENOMIC DNA]</scope>
</reference>
<dbReference type="Pfam" id="PF00096">
    <property type="entry name" value="zf-C2H2"/>
    <property type="match status" value="4"/>
</dbReference>
<dbReference type="SUPFAM" id="SSF57667">
    <property type="entry name" value="beta-beta-alpha zinc fingers"/>
    <property type="match status" value="4"/>
</dbReference>
<feature type="region of interest" description="Disordered" evidence="9">
    <location>
        <begin position="1"/>
        <end position="27"/>
    </location>
</feature>
<name>A0A8C4TME6_ERPCA</name>
<feature type="region of interest" description="Disordered" evidence="9">
    <location>
        <begin position="233"/>
        <end position="253"/>
    </location>
</feature>
<dbReference type="Gene3D" id="3.30.160.60">
    <property type="entry name" value="Classic Zinc Finger"/>
    <property type="match status" value="6"/>
</dbReference>
<keyword evidence="4" id="KW-0677">Repeat</keyword>
<feature type="domain" description="C2H2-type" evidence="10">
    <location>
        <begin position="147"/>
        <end position="174"/>
    </location>
</feature>
<dbReference type="GeneTree" id="ENSGT00930000151062"/>
<feature type="domain" description="C2H2-type" evidence="10">
    <location>
        <begin position="18"/>
        <end position="55"/>
    </location>
</feature>
<evidence type="ECO:0000259" key="10">
    <source>
        <dbReference type="PROSITE" id="PS50157"/>
    </source>
</evidence>
<organism evidence="11 12">
    <name type="scientific">Erpetoichthys calabaricus</name>
    <name type="common">Rope fish</name>
    <name type="synonym">Calamoichthys calabaricus</name>
    <dbReference type="NCBI Taxonomy" id="27687"/>
    <lineage>
        <taxon>Eukaryota</taxon>
        <taxon>Metazoa</taxon>
        <taxon>Chordata</taxon>
        <taxon>Craniata</taxon>
        <taxon>Vertebrata</taxon>
        <taxon>Euteleostomi</taxon>
        <taxon>Actinopterygii</taxon>
        <taxon>Polypteriformes</taxon>
        <taxon>Polypteridae</taxon>
        <taxon>Erpetoichthys</taxon>
    </lineage>
</organism>
<evidence type="ECO:0000256" key="9">
    <source>
        <dbReference type="SAM" id="MobiDB-lite"/>
    </source>
</evidence>
<dbReference type="Proteomes" id="UP000694620">
    <property type="component" value="Chromosome 2"/>
</dbReference>
<dbReference type="FunFam" id="3.30.160.60:FF:001616">
    <property type="entry name" value="zinc finger protein 408 isoform X2"/>
    <property type="match status" value="1"/>
</dbReference>
<dbReference type="FunFam" id="3.30.160.60:FF:001253">
    <property type="entry name" value="Zinc finger protein 408"/>
    <property type="match status" value="1"/>
</dbReference>
<reference evidence="11" key="3">
    <citation type="submission" date="2025-09" db="UniProtKB">
        <authorList>
            <consortium name="Ensembl"/>
        </authorList>
    </citation>
    <scope>IDENTIFICATION</scope>
</reference>
<dbReference type="InterPro" id="IPR013087">
    <property type="entry name" value="Znf_C2H2_type"/>
</dbReference>
<dbReference type="PANTHER" id="PTHR24409:SF331">
    <property type="entry name" value="ZINC FINGER PROTEIN 322A"/>
    <property type="match status" value="1"/>
</dbReference>
<reference evidence="11" key="2">
    <citation type="submission" date="2025-08" db="UniProtKB">
        <authorList>
            <consortium name="Ensembl"/>
        </authorList>
    </citation>
    <scope>IDENTIFICATION</scope>
</reference>
<evidence type="ECO:0000256" key="2">
    <source>
        <dbReference type="ARBA" id="ARBA00006991"/>
    </source>
</evidence>
<dbReference type="GO" id="GO:0008270">
    <property type="term" value="F:zinc ion binding"/>
    <property type="evidence" value="ECO:0007669"/>
    <property type="project" value="UniProtKB-KW"/>
</dbReference>
<evidence type="ECO:0000256" key="7">
    <source>
        <dbReference type="ARBA" id="ARBA00023242"/>
    </source>
</evidence>
<feature type="domain" description="C2H2-type" evidence="10">
    <location>
        <begin position="202"/>
        <end position="230"/>
    </location>
</feature>
<evidence type="ECO:0000256" key="8">
    <source>
        <dbReference type="PROSITE-ProRule" id="PRU00042"/>
    </source>
</evidence>
<proteinExistence type="inferred from homology"/>
<dbReference type="FunFam" id="3.30.160.60:FF:001136">
    <property type="entry name" value="Zinc finger protein 408"/>
    <property type="match status" value="1"/>
</dbReference>
<keyword evidence="5 8" id="KW-0863">Zinc-finger</keyword>
<dbReference type="FunFam" id="3.30.160.60:FF:000849">
    <property type="entry name" value="Zinc finger protein 408"/>
    <property type="match status" value="2"/>
</dbReference>
<dbReference type="GO" id="GO:0000981">
    <property type="term" value="F:DNA-binding transcription factor activity, RNA polymerase II-specific"/>
    <property type="evidence" value="ECO:0007669"/>
    <property type="project" value="TreeGrafter"/>
</dbReference>
<protein>
    <recommendedName>
        <fullName evidence="10">C2H2-type domain-containing protein</fullName>
    </recommendedName>
</protein>
<comment type="subcellular location">
    <subcellularLocation>
        <location evidence="1">Nucleus</location>
    </subcellularLocation>
</comment>
<dbReference type="InterPro" id="IPR036236">
    <property type="entry name" value="Znf_C2H2_sf"/>
</dbReference>
<evidence type="ECO:0000256" key="3">
    <source>
        <dbReference type="ARBA" id="ARBA00022723"/>
    </source>
</evidence>
<dbReference type="Ensembl" id="ENSECRT00000033362.1">
    <property type="protein sequence ID" value="ENSECRP00000032639.1"/>
    <property type="gene ID" value="ENSECRG00000022117.1"/>
</dbReference>
<accession>A0A8C4TME6</accession>
<dbReference type="PROSITE" id="PS50157">
    <property type="entry name" value="ZINC_FINGER_C2H2_2"/>
    <property type="match status" value="7"/>
</dbReference>
<evidence type="ECO:0000256" key="6">
    <source>
        <dbReference type="ARBA" id="ARBA00022833"/>
    </source>
</evidence>
<dbReference type="SMART" id="SM00355">
    <property type="entry name" value="ZnF_C2H2"/>
    <property type="match status" value="7"/>
</dbReference>
<keyword evidence="7" id="KW-0539">Nucleus</keyword>
<evidence type="ECO:0000256" key="5">
    <source>
        <dbReference type="ARBA" id="ARBA00022771"/>
    </source>
</evidence>
<dbReference type="PANTHER" id="PTHR24409">
    <property type="entry name" value="ZINC FINGER PROTEIN 142"/>
    <property type="match status" value="1"/>
</dbReference>
<evidence type="ECO:0000256" key="1">
    <source>
        <dbReference type="ARBA" id="ARBA00004123"/>
    </source>
</evidence>
<feature type="domain" description="C2H2-type" evidence="10">
    <location>
        <begin position="56"/>
        <end position="83"/>
    </location>
</feature>
<keyword evidence="6" id="KW-0862">Zinc</keyword>
<dbReference type="PROSITE" id="PS00028">
    <property type="entry name" value="ZINC_FINGER_C2H2_1"/>
    <property type="match status" value="5"/>
</dbReference>
<sequence length="389" mass="43799">AAPVGPGSPVDANENPKSKCRAKRGNSPIDMQCGKAYSSQESFRAHLLLHKGERPFKCQQCDKAYGTKRDLREHEVLHTGKRPFSCDQCGKAFARRPSLRIHKQIHLTKELNLENIKLCKCPVCEKELANRGSLRNHMRLHTGEKPYNCPYCGKSFRQQSNLRSHLRIHTGEKPYKCDHCEEFFSQLPELRRHLISHTGEVYLCPICGKALRDPHTLRAHEQEMESVEIKDAALPLQNKSNPPSAALYKPENKDQKTTKVCPKVEETEENCKDESSELYVNTFKKSINVASSEAKVIPMNNRGGANVNGTRFTGPQDIQDMMESSPELSDSVVTSEAEDHIQMSEDLVEIITSEADNKCLLVEGAKPHRNLVILQDEESMNGVAETVEI</sequence>
<comment type="similarity">
    <text evidence="2">Belongs to the krueppel C2H2-type zinc-finger protein family.</text>
</comment>
<feature type="domain" description="C2H2-type" evidence="10">
    <location>
        <begin position="84"/>
        <end position="111"/>
    </location>
</feature>
<dbReference type="AlphaFoldDB" id="A0A8C4TME6"/>
<keyword evidence="3" id="KW-0479">Metal-binding</keyword>
<evidence type="ECO:0000313" key="12">
    <source>
        <dbReference type="Proteomes" id="UP000694620"/>
    </source>
</evidence>
<keyword evidence="12" id="KW-1185">Reference proteome</keyword>
<dbReference type="GO" id="GO:0005634">
    <property type="term" value="C:nucleus"/>
    <property type="evidence" value="ECO:0007669"/>
    <property type="project" value="UniProtKB-SubCell"/>
</dbReference>
<feature type="domain" description="C2H2-type" evidence="10">
    <location>
        <begin position="119"/>
        <end position="146"/>
    </location>
</feature>
<feature type="domain" description="C2H2-type" evidence="10">
    <location>
        <begin position="175"/>
        <end position="202"/>
    </location>
</feature>
<dbReference type="GO" id="GO:0000977">
    <property type="term" value="F:RNA polymerase II transcription regulatory region sequence-specific DNA binding"/>
    <property type="evidence" value="ECO:0007669"/>
    <property type="project" value="TreeGrafter"/>
</dbReference>
<dbReference type="FunFam" id="3.30.160.60:FF:002343">
    <property type="entry name" value="Zinc finger protein 33A"/>
    <property type="match status" value="1"/>
</dbReference>